<organism evidence="1 2">
    <name type="scientific">Rhodofomes roseus</name>
    <dbReference type="NCBI Taxonomy" id="34475"/>
    <lineage>
        <taxon>Eukaryota</taxon>
        <taxon>Fungi</taxon>
        <taxon>Dikarya</taxon>
        <taxon>Basidiomycota</taxon>
        <taxon>Agaricomycotina</taxon>
        <taxon>Agaricomycetes</taxon>
        <taxon>Polyporales</taxon>
        <taxon>Rhodofomes</taxon>
    </lineage>
</organism>
<comment type="caution">
    <text evidence="1">The sequence shown here is derived from an EMBL/GenBank/DDBJ whole genome shotgun (WGS) entry which is preliminary data.</text>
</comment>
<accession>A0A4Y9XLV2</accession>
<evidence type="ECO:0000313" key="1">
    <source>
        <dbReference type="EMBL" id="TFY50702.1"/>
    </source>
</evidence>
<gene>
    <name evidence="1" type="ORF">EVJ58_g10928</name>
</gene>
<name>A0A4Y9XLV2_9APHY</name>
<dbReference type="AlphaFoldDB" id="A0A4Y9XLV2"/>
<dbReference type="EMBL" id="SEKV01001400">
    <property type="protein sequence ID" value="TFY50702.1"/>
    <property type="molecule type" value="Genomic_DNA"/>
</dbReference>
<sequence length="116" mass="12518">MTATRLYLTWDRRRADILERLPNVDSQATGAAAAGVGDGGWRFDVDADNMDMYDEMLEDEMTLPPGPVMELHAVSSPTAHHTRNNMSDKATCANVQANGGSCTYPACGCAEPPKSK</sequence>
<reference evidence="1 2" key="1">
    <citation type="submission" date="2019-01" db="EMBL/GenBank/DDBJ databases">
        <title>Genome sequencing of the rare red list fungi Fomitopsis rosea.</title>
        <authorList>
            <person name="Buettner E."/>
            <person name="Kellner H."/>
        </authorList>
    </citation>
    <scope>NUCLEOTIDE SEQUENCE [LARGE SCALE GENOMIC DNA]</scope>
    <source>
        <strain evidence="1 2">DSM 105464</strain>
    </source>
</reference>
<dbReference type="STRING" id="34475.A0A4Y9XLV2"/>
<protein>
    <submittedName>
        <fullName evidence="1">Uncharacterized protein</fullName>
    </submittedName>
</protein>
<dbReference type="Proteomes" id="UP000298390">
    <property type="component" value="Unassembled WGS sequence"/>
</dbReference>
<proteinExistence type="predicted"/>
<evidence type="ECO:0000313" key="2">
    <source>
        <dbReference type="Proteomes" id="UP000298390"/>
    </source>
</evidence>